<feature type="region of interest" description="Disordered" evidence="12">
    <location>
        <begin position="138"/>
        <end position="229"/>
    </location>
</feature>
<keyword evidence="10" id="KW-0539">Nucleus</keyword>
<reference evidence="15" key="1">
    <citation type="submission" date="2025-08" db="UniProtKB">
        <authorList>
            <consortium name="RefSeq"/>
        </authorList>
    </citation>
    <scope>IDENTIFICATION</scope>
    <source>
        <tissue evidence="15">Tentacle</tissue>
    </source>
</reference>
<dbReference type="Proteomes" id="UP000515163">
    <property type="component" value="Unplaced"/>
</dbReference>
<evidence type="ECO:0000256" key="8">
    <source>
        <dbReference type="ARBA" id="ARBA00023125"/>
    </source>
</evidence>
<dbReference type="AlphaFoldDB" id="A0A6P8I506"/>
<dbReference type="OrthoDB" id="4748970at2759"/>
<dbReference type="SMART" id="SM00355">
    <property type="entry name" value="ZnF_C2H2"/>
    <property type="match status" value="3"/>
</dbReference>
<dbReference type="GeneID" id="116296029"/>
<dbReference type="RefSeq" id="XP_031559850.1">
    <property type="nucleotide sequence ID" value="XM_031703990.1"/>
</dbReference>
<feature type="domain" description="C2H2-type" evidence="13">
    <location>
        <begin position="235"/>
        <end position="264"/>
    </location>
</feature>
<dbReference type="PANTHER" id="PTHR23235:SF49">
    <property type="entry name" value="WILMS TUMOR PROTEIN"/>
    <property type="match status" value="1"/>
</dbReference>
<sequence>MSTVVDPLLSTVTLDIFKPKDTIMDTEEHFRKLWFDVESFGSKWEPLPLEESSIFDSESSIDSDLEFSYGDNFLYSVDTMEEKYKDSSLFCDFPYGEIPLQLHISNGEILSAANDQSTGSVESKKNRPMADVEMTTIVQDSQVVEKSSESTQTDEEVINVTVPEPSVKAERSSKTTISKSKSPELNASNPTASAKSNILKANSTINTPNANSAKEVPGTSPNQSPKGKRALARTHKCTFEGCNKSYTKSSHLKAHQRTHTGEKPYQCNWKDCCWRFARSDELTRHYRKHTGVKPFKCPTCDRSFSRSDHLSLHMKRHY</sequence>
<dbReference type="GO" id="GO:0005634">
    <property type="term" value="C:nucleus"/>
    <property type="evidence" value="ECO:0007669"/>
    <property type="project" value="UniProtKB-SubCell"/>
</dbReference>
<evidence type="ECO:0000256" key="11">
    <source>
        <dbReference type="PROSITE-ProRule" id="PRU00042"/>
    </source>
</evidence>
<evidence type="ECO:0000256" key="6">
    <source>
        <dbReference type="ARBA" id="ARBA00022833"/>
    </source>
</evidence>
<evidence type="ECO:0000256" key="3">
    <source>
        <dbReference type="ARBA" id="ARBA00022723"/>
    </source>
</evidence>
<accession>A0A6P8I506</accession>
<keyword evidence="4" id="KW-0677">Repeat</keyword>
<protein>
    <submittedName>
        <fullName evidence="15">Krueppel-like factor 6</fullName>
    </submittedName>
</protein>
<comment type="subcellular location">
    <subcellularLocation>
        <location evidence="1">Nucleus</location>
    </subcellularLocation>
</comment>
<evidence type="ECO:0000256" key="4">
    <source>
        <dbReference type="ARBA" id="ARBA00022737"/>
    </source>
</evidence>
<evidence type="ECO:0000256" key="1">
    <source>
        <dbReference type="ARBA" id="ARBA00004123"/>
    </source>
</evidence>
<dbReference type="PROSITE" id="PS50157">
    <property type="entry name" value="ZINC_FINGER_C2H2_2"/>
    <property type="match status" value="3"/>
</dbReference>
<dbReference type="FunFam" id="3.30.160.60:FF:000018">
    <property type="entry name" value="Krueppel-like factor 15"/>
    <property type="match status" value="1"/>
</dbReference>
<keyword evidence="9" id="KW-0804">Transcription</keyword>
<organism evidence="14 15">
    <name type="scientific">Actinia tenebrosa</name>
    <name type="common">Australian red waratah sea anemone</name>
    <dbReference type="NCBI Taxonomy" id="6105"/>
    <lineage>
        <taxon>Eukaryota</taxon>
        <taxon>Metazoa</taxon>
        <taxon>Cnidaria</taxon>
        <taxon>Anthozoa</taxon>
        <taxon>Hexacorallia</taxon>
        <taxon>Actiniaria</taxon>
        <taxon>Actiniidae</taxon>
        <taxon>Actinia</taxon>
    </lineage>
</organism>
<evidence type="ECO:0000256" key="2">
    <source>
        <dbReference type="ARBA" id="ARBA00022491"/>
    </source>
</evidence>
<dbReference type="PROSITE" id="PS00028">
    <property type="entry name" value="ZINC_FINGER_C2H2_1"/>
    <property type="match status" value="3"/>
</dbReference>
<dbReference type="Pfam" id="PF00096">
    <property type="entry name" value="zf-C2H2"/>
    <property type="match status" value="3"/>
</dbReference>
<dbReference type="GO" id="GO:0008270">
    <property type="term" value="F:zinc ion binding"/>
    <property type="evidence" value="ECO:0007669"/>
    <property type="project" value="UniProtKB-KW"/>
</dbReference>
<keyword evidence="5 11" id="KW-0863">Zinc-finger</keyword>
<name>A0A6P8I506_ACTTE</name>
<dbReference type="Gene3D" id="3.30.160.60">
    <property type="entry name" value="Classic Zinc Finger"/>
    <property type="match status" value="3"/>
</dbReference>
<keyword evidence="6" id="KW-0862">Zinc</keyword>
<feature type="domain" description="C2H2-type" evidence="13">
    <location>
        <begin position="295"/>
        <end position="318"/>
    </location>
</feature>
<dbReference type="InterPro" id="IPR036236">
    <property type="entry name" value="Znf_C2H2_sf"/>
</dbReference>
<dbReference type="FunFam" id="3.30.160.60:FF:000563">
    <property type="entry name" value="Krueppel-like factor 8"/>
    <property type="match status" value="1"/>
</dbReference>
<evidence type="ECO:0000313" key="15">
    <source>
        <dbReference type="RefSeq" id="XP_031559850.1"/>
    </source>
</evidence>
<feature type="compositionally biased region" description="Polar residues" evidence="12">
    <location>
        <begin position="138"/>
        <end position="151"/>
    </location>
</feature>
<keyword evidence="7" id="KW-0805">Transcription regulation</keyword>
<evidence type="ECO:0000256" key="12">
    <source>
        <dbReference type="SAM" id="MobiDB-lite"/>
    </source>
</evidence>
<evidence type="ECO:0000256" key="10">
    <source>
        <dbReference type="ARBA" id="ARBA00023242"/>
    </source>
</evidence>
<keyword evidence="3" id="KW-0479">Metal-binding</keyword>
<feature type="compositionally biased region" description="Polar residues" evidence="12">
    <location>
        <begin position="183"/>
        <end position="212"/>
    </location>
</feature>
<evidence type="ECO:0000313" key="14">
    <source>
        <dbReference type="Proteomes" id="UP000515163"/>
    </source>
</evidence>
<dbReference type="InParanoid" id="A0A6P8I506"/>
<evidence type="ECO:0000256" key="7">
    <source>
        <dbReference type="ARBA" id="ARBA00023015"/>
    </source>
</evidence>
<dbReference type="PANTHER" id="PTHR23235">
    <property type="entry name" value="KRUEPPEL-LIKE TRANSCRIPTION FACTOR"/>
    <property type="match status" value="1"/>
</dbReference>
<dbReference type="FunFam" id="3.30.160.60:FF:000021">
    <property type="entry name" value="Basic krueppel-like factor 3"/>
    <property type="match status" value="1"/>
</dbReference>
<gene>
    <name evidence="15" type="primary">LOC116296029</name>
</gene>
<dbReference type="InterPro" id="IPR013087">
    <property type="entry name" value="Znf_C2H2_type"/>
</dbReference>
<keyword evidence="2" id="KW-0678">Repressor</keyword>
<keyword evidence="14" id="KW-1185">Reference proteome</keyword>
<dbReference type="KEGG" id="aten:116296029"/>
<dbReference type="GO" id="GO:0000981">
    <property type="term" value="F:DNA-binding transcription factor activity, RNA polymerase II-specific"/>
    <property type="evidence" value="ECO:0007669"/>
    <property type="project" value="TreeGrafter"/>
</dbReference>
<keyword evidence="8" id="KW-0238">DNA-binding</keyword>
<dbReference type="SUPFAM" id="SSF57667">
    <property type="entry name" value="beta-beta-alpha zinc fingers"/>
    <property type="match status" value="2"/>
</dbReference>
<proteinExistence type="predicted"/>
<evidence type="ECO:0000256" key="5">
    <source>
        <dbReference type="ARBA" id="ARBA00022771"/>
    </source>
</evidence>
<evidence type="ECO:0000259" key="13">
    <source>
        <dbReference type="PROSITE" id="PS50157"/>
    </source>
</evidence>
<dbReference type="GO" id="GO:0000978">
    <property type="term" value="F:RNA polymerase II cis-regulatory region sequence-specific DNA binding"/>
    <property type="evidence" value="ECO:0007669"/>
    <property type="project" value="TreeGrafter"/>
</dbReference>
<feature type="domain" description="C2H2-type" evidence="13">
    <location>
        <begin position="265"/>
        <end position="294"/>
    </location>
</feature>
<evidence type="ECO:0000256" key="9">
    <source>
        <dbReference type="ARBA" id="ARBA00023163"/>
    </source>
</evidence>